<reference evidence="1 2" key="1">
    <citation type="submission" date="2018-08" db="EMBL/GenBank/DDBJ databases">
        <title>A genome reference for cultivated species of the human gut microbiota.</title>
        <authorList>
            <person name="Zou Y."/>
            <person name="Xue W."/>
            <person name="Luo G."/>
        </authorList>
    </citation>
    <scope>NUCLEOTIDE SEQUENCE [LARGE SCALE GENOMIC DNA]</scope>
    <source>
        <strain evidence="1 2">OM03-2</strain>
    </source>
</reference>
<accession>A0A3E5EWP6</accession>
<name>A0A3E5EWP6_9FIRM</name>
<evidence type="ECO:0000313" key="2">
    <source>
        <dbReference type="Proteomes" id="UP000260841"/>
    </source>
</evidence>
<gene>
    <name evidence="1" type="ORF">DXB36_03285</name>
</gene>
<organism evidence="1 2">
    <name type="scientific">Dorea formicigenerans</name>
    <dbReference type="NCBI Taxonomy" id="39486"/>
    <lineage>
        <taxon>Bacteria</taxon>
        <taxon>Bacillati</taxon>
        <taxon>Bacillota</taxon>
        <taxon>Clostridia</taxon>
        <taxon>Lachnospirales</taxon>
        <taxon>Lachnospiraceae</taxon>
        <taxon>Dorea</taxon>
    </lineage>
</organism>
<dbReference type="AlphaFoldDB" id="A0A3E5EWP6"/>
<comment type="caution">
    <text evidence="1">The sequence shown here is derived from an EMBL/GenBank/DDBJ whole genome shotgun (WGS) entry which is preliminary data.</text>
</comment>
<dbReference type="RefSeq" id="WP_117606001.1">
    <property type="nucleotide sequence ID" value="NZ_QSVB01000002.1"/>
</dbReference>
<dbReference type="EMBL" id="QSVB01000002">
    <property type="protein sequence ID" value="RGN93350.1"/>
    <property type="molecule type" value="Genomic_DNA"/>
</dbReference>
<protein>
    <submittedName>
        <fullName evidence="1">Uncharacterized protein</fullName>
    </submittedName>
</protein>
<proteinExistence type="predicted"/>
<evidence type="ECO:0000313" key="1">
    <source>
        <dbReference type="EMBL" id="RGN93350.1"/>
    </source>
</evidence>
<dbReference type="Proteomes" id="UP000260841">
    <property type="component" value="Unassembled WGS sequence"/>
</dbReference>
<sequence length="77" mass="9144">MNSIQIDRMNYYDQVNLTFQLCSAMLHHENITIGEHNLAQELLKLLDMEITAYSRIGLPSERDYWDSLKKQMQKILK</sequence>